<protein>
    <submittedName>
        <fullName evidence="2">Uncharacterized protein</fullName>
    </submittedName>
</protein>
<keyword evidence="3" id="KW-1185">Reference proteome</keyword>
<gene>
    <name evidence="2" type="ORF">ACFPZF_30160</name>
</gene>
<comment type="caution">
    <text evidence="2">The sequence shown here is derived from an EMBL/GenBank/DDBJ whole genome shotgun (WGS) entry which is preliminary data.</text>
</comment>
<reference evidence="3" key="1">
    <citation type="journal article" date="2019" name="Int. J. Syst. Evol. Microbiol.">
        <title>The Global Catalogue of Microorganisms (GCM) 10K type strain sequencing project: providing services to taxonomists for standard genome sequencing and annotation.</title>
        <authorList>
            <consortium name="The Broad Institute Genomics Platform"/>
            <consortium name="The Broad Institute Genome Sequencing Center for Infectious Disease"/>
            <person name="Wu L."/>
            <person name="Ma J."/>
        </authorList>
    </citation>
    <scope>NUCLEOTIDE SEQUENCE [LARGE SCALE GENOMIC DNA]</scope>
    <source>
        <strain evidence="3">CGMCC 4.1622</strain>
    </source>
</reference>
<proteinExistence type="predicted"/>
<organism evidence="2 3">
    <name type="scientific">Kitasatospora cinereorecta</name>
    <dbReference type="NCBI Taxonomy" id="285560"/>
    <lineage>
        <taxon>Bacteria</taxon>
        <taxon>Bacillati</taxon>
        <taxon>Actinomycetota</taxon>
        <taxon>Actinomycetes</taxon>
        <taxon>Kitasatosporales</taxon>
        <taxon>Streptomycetaceae</taxon>
        <taxon>Kitasatospora</taxon>
    </lineage>
</organism>
<sequence>MRATPRVRRALFGEGACGAARDPAHAALPRSPQAAESRRLEQAERDAVPVVVAHPSWETLPFEDRVDAHMQLKYIDDPAHAGGGR</sequence>
<accession>A0ABW0VI77</accession>
<evidence type="ECO:0000256" key="1">
    <source>
        <dbReference type="SAM" id="MobiDB-lite"/>
    </source>
</evidence>
<dbReference type="RefSeq" id="WP_346148380.1">
    <property type="nucleotide sequence ID" value="NZ_BAAAUA010000048.1"/>
</dbReference>
<feature type="region of interest" description="Disordered" evidence="1">
    <location>
        <begin position="21"/>
        <end position="44"/>
    </location>
</feature>
<dbReference type="EMBL" id="JBHSOC010000075">
    <property type="protein sequence ID" value="MFC5645598.1"/>
    <property type="molecule type" value="Genomic_DNA"/>
</dbReference>
<evidence type="ECO:0000313" key="3">
    <source>
        <dbReference type="Proteomes" id="UP001596066"/>
    </source>
</evidence>
<name>A0ABW0VI77_9ACTN</name>
<dbReference type="Proteomes" id="UP001596066">
    <property type="component" value="Unassembled WGS sequence"/>
</dbReference>
<evidence type="ECO:0000313" key="2">
    <source>
        <dbReference type="EMBL" id="MFC5645598.1"/>
    </source>
</evidence>